<keyword evidence="2" id="KW-1185">Reference proteome</keyword>
<reference evidence="1 2" key="2">
    <citation type="journal article" date="2022" name="Mol. Ecol. Resour.">
        <title>The genomes of chicory, endive, great burdock and yacon provide insights into Asteraceae paleo-polyploidization history and plant inulin production.</title>
        <authorList>
            <person name="Fan W."/>
            <person name="Wang S."/>
            <person name="Wang H."/>
            <person name="Wang A."/>
            <person name="Jiang F."/>
            <person name="Liu H."/>
            <person name="Zhao H."/>
            <person name="Xu D."/>
            <person name="Zhang Y."/>
        </authorList>
    </citation>
    <scope>NUCLEOTIDE SEQUENCE [LARGE SCALE GENOMIC DNA]</scope>
    <source>
        <strain evidence="2">cv. Yunnan</strain>
        <tissue evidence="1">Leaves</tissue>
    </source>
</reference>
<evidence type="ECO:0000313" key="1">
    <source>
        <dbReference type="EMBL" id="KAI3686985.1"/>
    </source>
</evidence>
<protein>
    <submittedName>
        <fullName evidence="1">Uncharacterized protein</fullName>
    </submittedName>
</protein>
<reference evidence="2" key="1">
    <citation type="journal article" date="2022" name="Mol. Ecol. Resour.">
        <title>The genomes of chicory, endive, great burdock and yacon provide insights into Asteraceae palaeo-polyploidization history and plant inulin production.</title>
        <authorList>
            <person name="Fan W."/>
            <person name="Wang S."/>
            <person name="Wang H."/>
            <person name="Wang A."/>
            <person name="Jiang F."/>
            <person name="Liu H."/>
            <person name="Zhao H."/>
            <person name="Xu D."/>
            <person name="Zhang Y."/>
        </authorList>
    </citation>
    <scope>NUCLEOTIDE SEQUENCE [LARGE SCALE GENOMIC DNA]</scope>
    <source>
        <strain evidence="2">cv. Yunnan</strain>
    </source>
</reference>
<dbReference type="Proteomes" id="UP001056120">
    <property type="component" value="Linkage Group LG27"/>
</dbReference>
<dbReference type="EMBL" id="CM042044">
    <property type="protein sequence ID" value="KAI3686985.1"/>
    <property type="molecule type" value="Genomic_DNA"/>
</dbReference>
<organism evidence="1 2">
    <name type="scientific">Smallanthus sonchifolius</name>
    <dbReference type="NCBI Taxonomy" id="185202"/>
    <lineage>
        <taxon>Eukaryota</taxon>
        <taxon>Viridiplantae</taxon>
        <taxon>Streptophyta</taxon>
        <taxon>Embryophyta</taxon>
        <taxon>Tracheophyta</taxon>
        <taxon>Spermatophyta</taxon>
        <taxon>Magnoliopsida</taxon>
        <taxon>eudicotyledons</taxon>
        <taxon>Gunneridae</taxon>
        <taxon>Pentapetalae</taxon>
        <taxon>asterids</taxon>
        <taxon>campanulids</taxon>
        <taxon>Asterales</taxon>
        <taxon>Asteraceae</taxon>
        <taxon>Asteroideae</taxon>
        <taxon>Heliantheae alliance</taxon>
        <taxon>Millerieae</taxon>
        <taxon>Smallanthus</taxon>
    </lineage>
</organism>
<sequence>MKKQYIGSITVELGTGWIADGSGMQSNPVWEFVVETDLQTCFSDYNNARYNIYDRTGKIFPCAVAADAYKKAVYSTIEKLRTDQENLITAYVLDDPQISTKSETSIELATDFILHDFKMAEVELI</sequence>
<proteinExistence type="predicted"/>
<accession>A0ACB8YPI9</accession>
<gene>
    <name evidence="1" type="ORF">L1987_80675</name>
</gene>
<name>A0ACB8YPI9_9ASTR</name>
<evidence type="ECO:0000313" key="2">
    <source>
        <dbReference type="Proteomes" id="UP001056120"/>
    </source>
</evidence>
<comment type="caution">
    <text evidence="1">The sequence shown here is derived from an EMBL/GenBank/DDBJ whole genome shotgun (WGS) entry which is preliminary data.</text>
</comment>